<protein>
    <recommendedName>
        <fullName evidence="3">Cytosolic protein</fullName>
    </recommendedName>
</protein>
<dbReference type="AlphaFoldDB" id="A0A4Q9WCR9"/>
<reference evidence="1 2" key="1">
    <citation type="journal article" date="2019" name="Sci. Transl. Med.">
        <title>Quorum sensing between bacterial species on the skin protects against epidermal injury in atopic dermatitis.</title>
        <authorList>
            <person name="Williams M.R."/>
        </authorList>
    </citation>
    <scope>NUCLEOTIDE SEQUENCE [LARGE SCALE GENOMIC DNA]</scope>
    <source>
        <strain evidence="1 2">E7</strain>
    </source>
</reference>
<evidence type="ECO:0000313" key="1">
    <source>
        <dbReference type="EMBL" id="TBW73173.1"/>
    </source>
</evidence>
<sequence>MFSAYQNVDNLEDAYVIEREHIDKQLEFLNELRYQSLRESEQNYDRFIYLKNKMNYSEEANAKMISLIEEFDHEINYRIRSEEMKLEDDKDELKRAYIRQLEKIRGEA</sequence>
<gene>
    <name evidence="1" type="ORF">EQ812_04405</name>
</gene>
<evidence type="ECO:0008006" key="3">
    <source>
        <dbReference type="Google" id="ProtNLM"/>
    </source>
</evidence>
<comment type="caution">
    <text evidence="1">The sequence shown here is derived from an EMBL/GenBank/DDBJ whole genome shotgun (WGS) entry which is preliminary data.</text>
</comment>
<dbReference type="EMBL" id="SCHB01000002">
    <property type="protein sequence ID" value="TBW73173.1"/>
    <property type="molecule type" value="Genomic_DNA"/>
</dbReference>
<proteinExistence type="predicted"/>
<accession>A0A4Q9WCR9</accession>
<dbReference type="RefSeq" id="WP_002492130.1">
    <property type="nucleotide sequence ID" value="NZ_AP021848.1"/>
</dbReference>
<name>A0A4Q9WCR9_STALU</name>
<organism evidence="1 2">
    <name type="scientific">Staphylococcus lugdunensis</name>
    <dbReference type="NCBI Taxonomy" id="28035"/>
    <lineage>
        <taxon>Bacteria</taxon>
        <taxon>Bacillati</taxon>
        <taxon>Bacillota</taxon>
        <taxon>Bacilli</taxon>
        <taxon>Bacillales</taxon>
        <taxon>Staphylococcaceae</taxon>
        <taxon>Staphylococcus</taxon>
    </lineage>
</organism>
<dbReference type="Proteomes" id="UP000293637">
    <property type="component" value="Unassembled WGS sequence"/>
</dbReference>
<evidence type="ECO:0000313" key="2">
    <source>
        <dbReference type="Proteomes" id="UP000293637"/>
    </source>
</evidence>
<dbReference type="GeneID" id="58090299"/>